<evidence type="ECO:0000313" key="1">
    <source>
        <dbReference type="EMBL" id="SCE93087.1"/>
    </source>
</evidence>
<dbReference type="Proteomes" id="UP000199375">
    <property type="component" value="Unassembled WGS sequence"/>
</dbReference>
<dbReference type="EMBL" id="FMCW01000014">
    <property type="protein sequence ID" value="SCE93087.1"/>
    <property type="molecule type" value="Genomic_DNA"/>
</dbReference>
<sequence length="79" mass="9445">MATMVREISSPVRDKNYDLIHALQMSLEHVYRMEIYISDAEERGDKELATWFRKIQENNRKAGEQGKQMLMDRLQREKS</sequence>
<accession>A0A1C4WA25</accession>
<dbReference type="AlphaFoldDB" id="A0A1C4WA25"/>
<organism evidence="1 2">
    <name type="scientific">Micromonospora haikouensis</name>
    <dbReference type="NCBI Taxonomy" id="686309"/>
    <lineage>
        <taxon>Bacteria</taxon>
        <taxon>Bacillati</taxon>
        <taxon>Actinomycetota</taxon>
        <taxon>Actinomycetes</taxon>
        <taxon>Micromonosporales</taxon>
        <taxon>Micromonosporaceae</taxon>
        <taxon>Micromonospora</taxon>
    </lineage>
</organism>
<gene>
    <name evidence="1" type="ORF">GA0070558_11462</name>
</gene>
<name>A0A1C4WA25_9ACTN</name>
<proteinExistence type="predicted"/>
<reference evidence="1 2" key="1">
    <citation type="submission" date="2016-06" db="EMBL/GenBank/DDBJ databases">
        <authorList>
            <person name="Kjaerup R.B."/>
            <person name="Dalgaard T.S."/>
            <person name="Juul-Madsen H.R."/>
        </authorList>
    </citation>
    <scope>NUCLEOTIDE SEQUENCE [LARGE SCALE GENOMIC DNA]</scope>
    <source>
        <strain evidence="1 2">DSM 45626</strain>
    </source>
</reference>
<evidence type="ECO:0000313" key="2">
    <source>
        <dbReference type="Proteomes" id="UP000199375"/>
    </source>
</evidence>
<protein>
    <submittedName>
        <fullName evidence="1">Uncharacterized protein</fullName>
    </submittedName>
</protein>